<proteinExistence type="inferred from homology"/>
<dbReference type="InterPro" id="IPR036590">
    <property type="entry name" value="SRAP-like"/>
</dbReference>
<evidence type="ECO:0000256" key="4">
    <source>
        <dbReference type="ARBA" id="ARBA00022801"/>
    </source>
</evidence>
<keyword evidence="2 8" id="KW-0645">Protease</keyword>
<dbReference type="Gene3D" id="3.90.1680.10">
    <property type="entry name" value="SOS response associated peptidase-like"/>
    <property type="match status" value="1"/>
</dbReference>
<dbReference type="GO" id="GO:0106300">
    <property type="term" value="P:protein-DNA covalent cross-linking repair"/>
    <property type="evidence" value="ECO:0007669"/>
    <property type="project" value="InterPro"/>
</dbReference>
<dbReference type="PANTHER" id="PTHR13604:SF0">
    <property type="entry name" value="ABASIC SITE PROCESSING PROTEIN HMCES"/>
    <property type="match status" value="1"/>
</dbReference>
<evidence type="ECO:0000256" key="1">
    <source>
        <dbReference type="ARBA" id="ARBA00008136"/>
    </source>
</evidence>
<dbReference type="GO" id="GO:0006508">
    <property type="term" value="P:proteolysis"/>
    <property type="evidence" value="ECO:0007669"/>
    <property type="project" value="UniProtKB-KW"/>
</dbReference>
<comment type="similarity">
    <text evidence="1 8">Belongs to the SOS response-associated peptidase family.</text>
</comment>
<dbReference type="EC" id="3.4.-.-" evidence="8"/>
<feature type="region of interest" description="Disordered" evidence="9">
    <location>
        <begin position="196"/>
        <end position="219"/>
    </location>
</feature>
<dbReference type="GO" id="GO:0003697">
    <property type="term" value="F:single-stranded DNA binding"/>
    <property type="evidence" value="ECO:0007669"/>
    <property type="project" value="InterPro"/>
</dbReference>
<dbReference type="Pfam" id="PF02586">
    <property type="entry name" value="SRAP"/>
    <property type="match status" value="1"/>
</dbReference>
<evidence type="ECO:0000256" key="7">
    <source>
        <dbReference type="ARBA" id="ARBA00023239"/>
    </source>
</evidence>
<evidence type="ECO:0000256" key="8">
    <source>
        <dbReference type="RuleBase" id="RU364100"/>
    </source>
</evidence>
<keyword evidence="11" id="KW-1185">Reference proteome</keyword>
<keyword evidence="5" id="KW-0190">Covalent protein-DNA linkage</keyword>
<reference evidence="10 11" key="1">
    <citation type="submission" date="2017-06" db="EMBL/GenBank/DDBJ databases">
        <authorList>
            <person name="Kim H.J."/>
            <person name="Triplett B.A."/>
        </authorList>
    </citation>
    <scope>NUCLEOTIDE SEQUENCE [LARGE SCALE GENOMIC DNA]</scope>
    <source>
        <strain evidence="10 11">U15</strain>
    </source>
</reference>
<dbReference type="GO" id="GO:0016829">
    <property type="term" value="F:lyase activity"/>
    <property type="evidence" value="ECO:0007669"/>
    <property type="project" value="UniProtKB-KW"/>
</dbReference>
<accession>A0A239F8S8</accession>
<dbReference type="AlphaFoldDB" id="A0A239F8S8"/>
<dbReference type="GO" id="GO:0008233">
    <property type="term" value="F:peptidase activity"/>
    <property type="evidence" value="ECO:0007669"/>
    <property type="project" value="UniProtKB-KW"/>
</dbReference>
<dbReference type="PANTHER" id="PTHR13604">
    <property type="entry name" value="DC12-RELATED"/>
    <property type="match status" value="1"/>
</dbReference>
<evidence type="ECO:0000313" key="10">
    <source>
        <dbReference type="EMBL" id="SNS53319.1"/>
    </source>
</evidence>
<gene>
    <name evidence="10" type="ORF">SAMN06265795_103243</name>
</gene>
<evidence type="ECO:0000256" key="2">
    <source>
        <dbReference type="ARBA" id="ARBA00022670"/>
    </source>
</evidence>
<keyword evidence="3" id="KW-0227">DNA damage</keyword>
<protein>
    <recommendedName>
        <fullName evidence="8">Abasic site processing protein</fullName>
        <ecNumber evidence="8">3.4.-.-</ecNumber>
    </recommendedName>
</protein>
<evidence type="ECO:0000313" key="11">
    <source>
        <dbReference type="Proteomes" id="UP000198284"/>
    </source>
</evidence>
<keyword evidence="4 8" id="KW-0378">Hydrolase</keyword>
<evidence type="ECO:0000256" key="3">
    <source>
        <dbReference type="ARBA" id="ARBA00022763"/>
    </source>
</evidence>
<evidence type="ECO:0000256" key="9">
    <source>
        <dbReference type="SAM" id="MobiDB-lite"/>
    </source>
</evidence>
<organism evidence="10 11">
    <name type="scientific">Noviherbaspirillum humi</name>
    <dbReference type="NCBI Taxonomy" id="1688639"/>
    <lineage>
        <taxon>Bacteria</taxon>
        <taxon>Pseudomonadati</taxon>
        <taxon>Pseudomonadota</taxon>
        <taxon>Betaproteobacteria</taxon>
        <taxon>Burkholderiales</taxon>
        <taxon>Oxalobacteraceae</taxon>
        <taxon>Noviherbaspirillum</taxon>
    </lineage>
</organism>
<dbReference type="SUPFAM" id="SSF143081">
    <property type="entry name" value="BB1717-like"/>
    <property type="match status" value="1"/>
</dbReference>
<keyword evidence="6" id="KW-0238">DNA-binding</keyword>
<dbReference type="InterPro" id="IPR003738">
    <property type="entry name" value="SRAP"/>
</dbReference>
<keyword evidence="7" id="KW-0456">Lyase</keyword>
<name>A0A239F8S8_9BURK</name>
<dbReference type="EMBL" id="FZOT01000003">
    <property type="protein sequence ID" value="SNS53319.1"/>
    <property type="molecule type" value="Genomic_DNA"/>
</dbReference>
<evidence type="ECO:0000256" key="6">
    <source>
        <dbReference type="ARBA" id="ARBA00023125"/>
    </source>
</evidence>
<evidence type="ECO:0000256" key="5">
    <source>
        <dbReference type="ARBA" id="ARBA00023124"/>
    </source>
</evidence>
<sequence length="219" mass="24199">MAAYYGVAAPPSAAFSEEAYPASMAPILRLPSGGEDGGGNECVAACFGMVPHWADPKLAKHTYNARSETVASKPSFRHAFRRRQFCVIPADDFFEPCYESGKAVRWQIAHADGRPLSIAGIWDYRPATPDADALVSFSMLTINADDHPLMRRFHRPEDEKRMLVLLRDEDIDSWLHAPLEQVPSFLTPYPADALVAKPAPRPTARRSRERDGGVSGSLF</sequence>
<dbReference type="Proteomes" id="UP000198284">
    <property type="component" value="Unassembled WGS sequence"/>
</dbReference>